<keyword evidence="6" id="KW-1185">Reference proteome</keyword>
<dbReference type="OrthoDB" id="190500at2"/>
<evidence type="ECO:0000313" key="5">
    <source>
        <dbReference type="Proteomes" id="UP000248798"/>
    </source>
</evidence>
<evidence type="ECO:0000313" key="3">
    <source>
        <dbReference type="EMBL" id="QBH13174.1"/>
    </source>
</evidence>
<dbReference type="Proteomes" id="UP000293902">
    <property type="component" value="Chromosome"/>
</dbReference>
<dbReference type="EMBL" id="CP036313">
    <property type="protein sequence ID" value="QBH13174.1"/>
    <property type="molecule type" value="Genomic_DNA"/>
</dbReference>
<dbReference type="EMBL" id="QLNI01000015">
    <property type="protein sequence ID" value="RAM02405.1"/>
    <property type="molecule type" value="Genomic_DNA"/>
</dbReference>
<organism evidence="4 5">
    <name type="scientific">Desulfobacter hydrogenophilus</name>
    <dbReference type="NCBI Taxonomy" id="2291"/>
    <lineage>
        <taxon>Bacteria</taxon>
        <taxon>Pseudomonadati</taxon>
        <taxon>Thermodesulfobacteriota</taxon>
        <taxon>Desulfobacteria</taxon>
        <taxon>Desulfobacterales</taxon>
        <taxon>Desulfobacteraceae</taxon>
        <taxon>Desulfobacter</taxon>
    </lineage>
</organism>
<dbReference type="NCBIfam" id="TIGR01894">
    <property type="entry name" value="cas_TM1795_cmr1"/>
    <property type="match status" value="1"/>
</dbReference>
<evidence type="ECO:0000256" key="1">
    <source>
        <dbReference type="ARBA" id="ARBA00023118"/>
    </source>
</evidence>
<dbReference type="AlphaFoldDB" id="A0A328FHE6"/>
<name>A0A328FHE6_9BACT</name>
<protein>
    <submittedName>
        <fullName evidence="4">Type III-B CRISPR module RAMP protein Cmr1</fullName>
    </submittedName>
</protein>
<reference evidence="3 6" key="2">
    <citation type="submission" date="2019-02" db="EMBL/GenBank/DDBJ databases">
        <title>Complete genome sequence of Desulfobacter hydrogenophilus AcRS1.</title>
        <authorList>
            <person name="Marietou A."/>
            <person name="Lund M.B."/>
            <person name="Marshall I.P.G."/>
            <person name="Schreiber L."/>
            <person name="Jorgensen B."/>
        </authorList>
    </citation>
    <scope>NUCLEOTIDE SEQUENCE [LARGE SCALE GENOMIC DNA]</scope>
    <source>
        <strain evidence="3 6">AcRS1</strain>
    </source>
</reference>
<proteinExistence type="predicted"/>
<evidence type="ECO:0000259" key="2">
    <source>
        <dbReference type="Pfam" id="PF03787"/>
    </source>
</evidence>
<reference evidence="4 5" key="1">
    <citation type="submission" date="2018-06" db="EMBL/GenBank/DDBJ databases">
        <title>Complete Genome Sequence of Desulfobacter hydrogenophilus (DSM3380).</title>
        <authorList>
            <person name="Marietou A."/>
            <person name="Schreiber L."/>
            <person name="Marshall I."/>
            <person name="Jorgensen B."/>
        </authorList>
    </citation>
    <scope>NUCLEOTIDE SEQUENCE [LARGE SCALE GENOMIC DNA]</scope>
    <source>
        <strain evidence="4 5">DSM 3380</strain>
    </source>
</reference>
<dbReference type="Pfam" id="PF03787">
    <property type="entry name" value="RAMPs"/>
    <property type="match status" value="1"/>
</dbReference>
<sequence length="424" mass="47930">MARKLTTDESIIDPDFTMSRDRFIKHEYELELLTPMAGGGTKSWVPDFENPVRTQSIKGQLRFWWRTMQNEVNSAEFKTREDSLWGSTQEASTVRLSVNLTRKPTIKRIPWGGNNDKYLQYDNAQVPGYVLFPFQNTFNPGDDCDLIGDLNFIFKVTCFREHETEVCNSIKLWILFGGLGARTRRGCGSLYCKGIAEQFQTTGDIDQFVKNLTENQKENLSTSPYPRLSGARFKAITTDNNDAAKEWCAYLNRYGAFRQKPGIGRRPGGNRPGRSYWPEPDAIRLITGQHDSNHDPIHPADKWFPRGAYGLPILTEFKSGSGDPAGKYTLLPAGETQERWPSPVILKVTKLGDGNIARLCLILNDKGPQALQLEGPAKGTYTLAPGERPLDYTDKEMLENTNILQSKENPYDGLLRYLKMTKVA</sequence>
<accession>A0A328FHE6</accession>
<dbReference type="RefSeq" id="WP_111955832.1">
    <property type="nucleotide sequence ID" value="NZ_CP036313.1"/>
</dbReference>
<keyword evidence="1" id="KW-0051">Antiviral defense</keyword>
<gene>
    <name evidence="4" type="primary">cmr1</name>
    <name evidence="4" type="ORF">DO021_08970</name>
    <name evidence="3" type="ORF">EYB58_09735</name>
</gene>
<dbReference type="Proteomes" id="UP000248798">
    <property type="component" value="Unassembled WGS sequence"/>
</dbReference>
<evidence type="ECO:0000313" key="6">
    <source>
        <dbReference type="Proteomes" id="UP000293902"/>
    </source>
</evidence>
<feature type="domain" description="CRISPR type III-associated protein" evidence="2">
    <location>
        <begin position="29"/>
        <end position="190"/>
    </location>
</feature>
<dbReference type="InterPro" id="IPR007522">
    <property type="entry name" value="CRISPR-assoc_prot_TM1795"/>
</dbReference>
<evidence type="ECO:0000313" key="4">
    <source>
        <dbReference type="EMBL" id="RAM02405.1"/>
    </source>
</evidence>
<dbReference type="GO" id="GO:0051607">
    <property type="term" value="P:defense response to virus"/>
    <property type="evidence" value="ECO:0007669"/>
    <property type="project" value="UniProtKB-KW"/>
</dbReference>
<dbReference type="InterPro" id="IPR005537">
    <property type="entry name" value="RAMP_III_fam"/>
</dbReference>